<dbReference type="AlphaFoldDB" id="A0A0D6B174"/>
<keyword evidence="6" id="KW-1185">Reference proteome</keyword>
<reference evidence="4 6" key="2">
    <citation type="submission" date="2021-01" db="EMBL/GenBank/DDBJ databases">
        <title>Draft genomes of Rhodovulum sulfidophilum.</title>
        <authorList>
            <person name="Guzman M.S."/>
        </authorList>
    </citation>
    <scope>NUCLEOTIDE SEQUENCE [LARGE SCALE GENOMIC DNA]</scope>
    <source>
        <strain evidence="4 6">AB35</strain>
    </source>
</reference>
<dbReference type="eggNOG" id="COG4731">
    <property type="taxonomic scope" value="Bacteria"/>
</dbReference>
<evidence type="ECO:0000313" key="4">
    <source>
        <dbReference type="EMBL" id="MBL3608390.1"/>
    </source>
</evidence>
<accession>A0A0D6B174</accession>
<feature type="signal peptide" evidence="1">
    <location>
        <begin position="1"/>
        <end position="19"/>
    </location>
</feature>
<evidence type="ECO:0000313" key="3">
    <source>
        <dbReference type="EMBL" id="BAQ68454.1"/>
    </source>
</evidence>
<evidence type="ECO:0000313" key="5">
    <source>
        <dbReference type="Proteomes" id="UP000064912"/>
    </source>
</evidence>
<evidence type="ECO:0000256" key="1">
    <source>
        <dbReference type="SAM" id="SignalP"/>
    </source>
</evidence>
<sequence length="129" mass="13895">MRIAIPIAALTLAATAALADPVEGVWQTPLDDTGHFGHIRIAPCGASLCGTLIRAYDSKGRQIETDTIGRQIVWDMKPQGGGRYGKGKVWAPDRNKTYNSKMALEGDVLSVSGCVIGICRDGGRWKRVK</sequence>
<feature type="domain" description="DUF2147" evidence="2">
    <location>
        <begin position="24"/>
        <end position="127"/>
    </location>
</feature>
<dbReference type="Pfam" id="PF09917">
    <property type="entry name" value="DUF2147"/>
    <property type="match status" value="1"/>
</dbReference>
<dbReference type="InterPro" id="IPR019223">
    <property type="entry name" value="DUF2147"/>
</dbReference>
<protein>
    <submittedName>
        <fullName evidence="4">DUF2147 domain-containing protein</fullName>
    </submittedName>
</protein>
<name>A0A0D6B174_RHOSU</name>
<reference evidence="3 5" key="1">
    <citation type="submission" date="2015-02" db="EMBL/GenBank/DDBJ databases">
        <title>Genome sequene of Rhodovulum sulfidophilum DSM 2351.</title>
        <authorList>
            <person name="Nagao N."/>
        </authorList>
    </citation>
    <scope>NUCLEOTIDE SEQUENCE [LARGE SCALE GENOMIC DNA]</scope>
    <source>
        <strain evidence="3 5">DSM 2351</strain>
    </source>
</reference>
<dbReference type="Proteomes" id="UP000064912">
    <property type="component" value="Chromosome"/>
</dbReference>
<dbReference type="KEGG" id="rsu:NHU_01295"/>
<proteinExistence type="predicted"/>
<dbReference type="RefSeq" id="WP_060834282.1">
    <property type="nucleotide sequence ID" value="NZ_JAESJE010000135.1"/>
</dbReference>
<feature type="chain" id="PRO_5044541906" evidence="1">
    <location>
        <begin position="20"/>
        <end position="129"/>
    </location>
</feature>
<dbReference type="EMBL" id="AP014800">
    <property type="protein sequence ID" value="BAQ68454.1"/>
    <property type="molecule type" value="Genomic_DNA"/>
</dbReference>
<dbReference type="EMBL" id="JAESJJ010000005">
    <property type="protein sequence ID" value="MBL3608390.1"/>
    <property type="molecule type" value="Genomic_DNA"/>
</dbReference>
<dbReference type="Proteomes" id="UP000604473">
    <property type="component" value="Unassembled WGS sequence"/>
</dbReference>
<dbReference type="PATRIC" id="fig|35806.4.peg.1337"/>
<dbReference type="Gene3D" id="2.40.128.520">
    <property type="match status" value="1"/>
</dbReference>
<keyword evidence="1" id="KW-0732">Signal</keyword>
<dbReference type="PANTHER" id="PTHR36919">
    <property type="entry name" value="BLR1215 PROTEIN"/>
    <property type="match status" value="1"/>
</dbReference>
<evidence type="ECO:0000313" key="6">
    <source>
        <dbReference type="Proteomes" id="UP000604473"/>
    </source>
</evidence>
<evidence type="ECO:0000259" key="2">
    <source>
        <dbReference type="Pfam" id="PF09917"/>
    </source>
</evidence>
<organism evidence="3 5">
    <name type="scientific">Rhodovulum sulfidophilum</name>
    <name type="common">Rhodobacter sulfidophilus</name>
    <dbReference type="NCBI Taxonomy" id="35806"/>
    <lineage>
        <taxon>Bacteria</taxon>
        <taxon>Pseudomonadati</taxon>
        <taxon>Pseudomonadota</taxon>
        <taxon>Alphaproteobacteria</taxon>
        <taxon>Rhodobacterales</taxon>
        <taxon>Paracoccaceae</taxon>
        <taxon>Rhodovulum</taxon>
    </lineage>
</organism>
<dbReference type="PANTHER" id="PTHR36919:SF2">
    <property type="entry name" value="BLL6627 PROTEIN"/>
    <property type="match status" value="1"/>
</dbReference>
<gene>
    <name evidence="4" type="ORF">JMM60_06155</name>
    <name evidence="3" type="ORF">NHU_01295</name>
</gene>